<comment type="caution">
    <text evidence="1">The sequence shown here is derived from an EMBL/GenBank/DDBJ whole genome shotgun (WGS) entry which is preliminary data.</text>
</comment>
<sequence>MLIAMMLSAHQRDQEVTGSDTYNPLQTKPAIEPSHTVVEIAADKTVLLKSRRNRTQSSEKKLSMLSSSLCNQPQMDGNEGEADSQDGFVMKRIYFCTKNGLLLELSEADPPRWINHGKPPGADVAAIVNAPGIRAQVWLMWTPLAAKFHKEEICLLIDVLATSLEVKFIEDFMSVETSTSHKGHLEIQHCTN</sequence>
<dbReference type="EMBL" id="CAKMRJ010005442">
    <property type="protein sequence ID" value="CAH1443452.1"/>
    <property type="molecule type" value="Genomic_DNA"/>
</dbReference>
<protein>
    <submittedName>
        <fullName evidence="1">Uncharacterized protein</fullName>
    </submittedName>
</protein>
<evidence type="ECO:0000313" key="2">
    <source>
        <dbReference type="Proteomes" id="UP001157418"/>
    </source>
</evidence>
<organism evidence="1 2">
    <name type="scientific">Lactuca virosa</name>
    <dbReference type="NCBI Taxonomy" id="75947"/>
    <lineage>
        <taxon>Eukaryota</taxon>
        <taxon>Viridiplantae</taxon>
        <taxon>Streptophyta</taxon>
        <taxon>Embryophyta</taxon>
        <taxon>Tracheophyta</taxon>
        <taxon>Spermatophyta</taxon>
        <taxon>Magnoliopsida</taxon>
        <taxon>eudicotyledons</taxon>
        <taxon>Gunneridae</taxon>
        <taxon>Pentapetalae</taxon>
        <taxon>asterids</taxon>
        <taxon>campanulids</taxon>
        <taxon>Asterales</taxon>
        <taxon>Asteraceae</taxon>
        <taxon>Cichorioideae</taxon>
        <taxon>Cichorieae</taxon>
        <taxon>Lactucinae</taxon>
        <taxon>Lactuca</taxon>
    </lineage>
</organism>
<dbReference type="Proteomes" id="UP001157418">
    <property type="component" value="Unassembled WGS sequence"/>
</dbReference>
<dbReference type="PANTHER" id="PTHR36893:SF1">
    <property type="entry name" value="BULB-TYPE LECTIN DOMAIN-CONTAINING PROTEIN"/>
    <property type="match status" value="1"/>
</dbReference>
<keyword evidence="2" id="KW-1185">Reference proteome</keyword>
<dbReference type="PANTHER" id="PTHR36893">
    <property type="entry name" value="OS01G0275950 PROTEIN"/>
    <property type="match status" value="1"/>
</dbReference>
<proteinExistence type="predicted"/>
<dbReference type="AlphaFoldDB" id="A0AAU9NZN3"/>
<reference evidence="1 2" key="1">
    <citation type="submission" date="2022-01" db="EMBL/GenBank/DDBJ databases">
        <authorList>
            <person name="Xiong W."/>
            <person name="Schranz E."/>
        </authorList>
    </citation>
    <scope>NUCLEOTIDE SEQUENCE [LARGE SCALE GENOMIC DNA]</scope>
</reference>
<evidence type="ECO:0000313" key="1">
    <source>
        <dbReference type="EMBL" id="CAH1443452.1"/>
    </source>
</evidence>
<gene>
    <name evidence="1" type="ORF">LVIROSA_LOCUS29361</name>
</gene>
<name>A0AAU9NZN3_9ASTR</name>
<accession>A0AAU9NZN3</accession>